<gene>
    <name evidence="2" type="ORF">N7U66_17485</name>
</gene>
<dbReference type="AlphaFoldDB" id="A0A9E8MUL6"/>
<feature type="chain" id="PRO_5038637534" description="Nicotinic acid mononucleotide adenyltransferase" evidence="1">
    <location>
        <begin position="19"/>
        <end position="184"/>
    </location>
</feature>
<proteinExistence type="predicted"/>
<keyword evidence="3" id="KW-1185">Reference proteome</keyword>
<evidence type="ECO:0008006" key="4">
    <source>
        <dbReference type="Google" id="ProtNLM"/>
    </source>
</evidence>
<protein>
    <recommendedName>
        <fullName evidence="4">Nicotinic acid mononucleotide adenyltransferase</fullName>
    </recommendedName>
</protein>
<dbReference type="Proteomes" id="UP001164705">
    <property type="component" value="Chromosome"/>
</dbReference>
<evidence type="ECO:0000256" key="1">
    <source>
        <dbReference type="SAM" id="SignalP"/>
    </source>
</evidence>
<name>A0A9E8MUL6_9FLAO</name>
<organism evidence="2 3">
    <name type="scientific">Lacinutrix neustonica</name>
    <dbReference type="NCBI Taxonomy" id="2980107"/>
    <lineage>
        <taxon>Bacteria</taxon>
        <taxon>Pseudomonadati</taxon>
        <taxon>Bacteroidota</taxon>
        <taxon>Flavobacteriia</taxon>
        <taxon>Flavobacteriales</taxon>
        <taxon>Flavobacteriaceae</taxon>
        <taxon>Lacinutrix</taxon>
    </lineage>
</organism>
<feature type="signal peptide" evidence="1">
    <location>
        <begin position="1"/>
        <end position="18"/>
    </location>
</feature>
<dbReference type="EMBL" id="CP113088">
    <property type="protein sequence ID" value="WAC01691.1"/>
    <property type="molecule type" value="Genomic_DNA"/>
</dbReference>
<reference evidence="2" key="1">
    <citation type="submission" date="2022-11" db="EMBL/GenBank/DDBJ databases">
        <title>Lacinutrix neustonica HL-RS19T sp. nov., isolated from the surface microlayer sample of brackish Lake Shihwa.</title>
        <authorList>
            <person name="Choi J.Y."/>
            <person name="Hwang C.Y."/>
        </authorList>
    </citation>
    <scope>NUCLEOTIDE SEQUENCE</scope>
    <source>
        <strain evidence="2">HL-RS19</strain>
    </source>
</reference>
<dbReference type="KEGG" id="lnu:N7U66_17485"/>
<sequence length="184" mass="21109">MKNLLYTFAILVGTTAYAQDSDAPVDHMESTKIKTERVKENGKTVETKVKVVTKKEQEVKTDPRQANQRDANQIIAPTKVTQTVLVDSDQDNNYEAESIISYYEYDDMKYAFKTNKNGFVVSTMDGDNEIIFGKAGQSSKEDLYIFNTTTYYGVGYFEGNYFVVDYYNKDNNVLMTQKFEQSKF</sequence>
<accession>A0A9E8MUL6</accession>
<evidence type="ECO:0000313" key="2">
    <source>
        <dbReference type="EMBL" id="WAC01691.1"/>
    </source>
</evidence>
<dbReference type="RefSeq" id="WP_267676289.1">
    <property type="nucleotide sequence ID" value="NZ_CP113088.1"/>
</dbReference>
<evidence type="ECO:0000313" key="3">
    <source>
        <dbReference type="Proteomes" id="UP001164705"/>
    </source>
</evidence>
<keyword evidence="1" id="KW-0732">Signal</keyword>